<dbReference type="Pfam" id="PF00931">
    <property type="entry name" value="NB-ARC"/>
    <property type="match status" value="1"/>
</dbReference>
<dbReference type="GO" id="GO:0043531">
    <property type="term" value="F:ADP binding"/>
    <property type="evidence" value="ECO:0007669"/>
    <property type="project" value="InterPro"/>
</dbReference>
<sequence>MESSPGSCWRGKSRLRWEDMGEAPVTAATGSLGPVIAKLSDLLGSEYKIRWRTRRDVKFIRSKLKPVHCILWNIWEREELDAASKALKMDALDLADDVDDAIVDFILSLERNLSNKRLVQTKIKASPFHDFKKRSSDVSRRCRTKWKKALSSSLSWGKLAIADSGPAKPRAPFLRKDASELVGMAGPRDELIQHLAGEGETTPVGMARPRDELKNAFIYGSAGMGKTTLADLVYEAIGSKFQSQAFVSVTPGGNTRGVLAEIIQQVAANTSVPLVGTEASTLEHLIDIISNFLKDKSIYTGGHIFQRHDLVRRWISERFVYKEEEAKSYFEELVDRGLILCTSELFGDLVMHPMMRNFLRWKSRQDNLITCSSEITPSDNTCRIRRICLDNSPCRSRDAAADPLSALDWNHIRSIVVFEEGFERIPLKRLEGLRVLDICRIKSLQNHHLMDICGLVRLRHLLGLNGDQIIEIPTEIVRLQCLETFQAIGKGFRRLPGFIGNLKLLKTLDMNSTSITELPKEIWSLQHLKTLDIRRTRIRVLPKEIGEMQQLKTLDISRTSVTQLPKEIGRLQQLRTLDISDTSITVLPKEIRKLQHLEHLLMTRTQVGKIPREIGALKELKSLKLDNSVAALPLEACALVTLPECIRQALRKDTKGNLLSELAREMPSYKKYGGLGGIVVGAKQMHIPMWIREHFNDIALLDISICKLEEEGLKILREMPKLGDLTLRFHVVPREPVVIRSEGFTNLIRLTLDSRVPRVTFQEGAMPSLLWLKFLFQFYAGPPNIHHVGVNHLKRLNYIDFICNEDWYGGDSPCIRPTIDVVSREAQELPCLEDFKVCGRKENICRSSPEIEQKSSSKTCEEEEQVESSSGVSEIQNIQD</sequence>
<dbReference type="SUPFAM" id="SSF52540">
    <property type="entry name" value="P-loop containing nucleoside triphosphate hydrolases"/>
    <property type="match status" value="1"/>
</dbReference>
<dbReference type="Pfam" id="PF23559">
    <property type="entry name" value="WHD_DRP"/>
    <property type="match status" value="1"/>
</dbReference>
<dbReference type="InterPro" id="IPR041118">
    <property type="entry name" value="Rx_N"/>
</dbReference>
<dbReference type="SMART" id="SM00369">
    <property type="entry name" value="LRR_TYP"/>
    <property type="match status" value="4"/>
</dbReference>
<keyword evidence="4" id="KW-0547">Nucleotide-binding</keyword>
<gene>
    <name evidence="12" type="ORF">QYE76_000363</name>
</gene>
<comment type="similarity">
    <text evidence="1">Belongs to the disease resistance NB-LRR family.</text>
</comment>
<feature type="region of interest" description="Disordered" evidence="7">
    <location>
        <begin position="848"/>
        <end position="880"/>
    </location>
</feature>
<dbReference type="Proteomes" id="UP001231189">
    <property type="component" value="Unassembled WGS sequence"/>
</dbReference>
<comment type="caution">
    <text evidence="12">The sequence shown here is derived from an EMBL/GenBank/DDBJ whole genome shotgun (WGS) entry which is preliminary data.</text>
</comment>
<evidence type="ECO:0000256" key="6">
    <source>
        <dbReference type="ARBA" id="ARBA00023054"/>
    </source>
</evidence>
<keyword evidence="13" id="KW-1185">Reference proteome</keyword>
<feature type="domain" description="Disease resistance protein winged helix" evidence="10">
    <location>
        <begin position="298"/>
        <end position="358"/>
    </location>
</feature>
<keyword evidence="5" id="KW-0611">Plant defense</keyword>
<evidence type="ECO:0000256" key="4">
    <source>
        <dbReference type="ARBA" id="ARBA00022741"/>
    </source>
</evidence>
<dbReference type="GO" id="GO:0051707">
    <property type="term" value="P:response to other organism"/>
    <property type="evidence" value="ECO:0007669"/>
    <property type="project" value="UniProtKB-ARBA"/>
</dbReference>
<keyword evidence="3" id="KW-0677">Repeat</keyword>
<evidence type="ECO:0000313" key="12">
    <source>
        <dbReference type="EMBL" id="KAK1626048.1"/>
    </source>
</evidence>
<evidence type="ECO:0000256" key="5">
    <source>
        <dbReference type="ARBA" id="ARBA00022821"/>
    </source>
</evidence>
<evidence type="ECO:0000256" key="7">
    <source>
        <dbReference type="SAM" id="MobiDB-lite"/>
    </source>
</evidence>
<dbReference type="Pfam" id="PF18052">
    <property type="entry name" value="Rx_N"/>
    <property type="match status" value="1"/>
</dbReference>
<evidence type="ECO:0000256" key="2">
    <source>
        <dbReference type="ARBA" id="ARBA00022614"/>
    </source>
</evidence>
<dbReference type="PANTHER" id="PTHR45752">
    <property type="entry name" value="LEUCINE-RICH REPEAT-CONTAINING"/>
    <property type="match status" value="1"/>
</dbReference>
<dbReference type="InterPro" id="IPR058922">
    <property type="entry name" value="WHD_DRP"/>
</dbReference>
<dbReference type="AlphaFoldDB" id="A0AAD8RJ03"/>
<dbReference type="InterPro" id="IPR027417">
    <property type="entry name" value="P-loop_NTPase"/>
</dbReference>
<dbReference type="PANTHER" id="PTHR45752:SF195">
    <property type="entry name" value="LEUCINE-RICH REPEAT (LRR) FAMILY PROTEIN-RELATED"/>
    <property type="match status" value="1"/>
</dbReference>
<dbReference type="Gene3D" id="3.40.50.300">
    <property type="entry name" value="P-loop containing nucleotide triphosphate hydrolases"/>
    <property type="match status" value="1"/>
</dbReference>
<dbReference type="Gene3D" id="3.80.10.10">
    <property type="entry name" value="Ribonuclease Inhibitor"/>
    <property type="match status" value="1"/>
</dbReference>
<feature type="domain" description="Disease resistance R13L4/SHOC-2-like LRR" evidence="11">
    <location>
        <begin position="411"/>
        <end position="508"/>
    </location>
</feature>
<evidence type="ECO:0000256" key="1">
    <source>
        <dbReference type="ARBA" id="ARBA00008894"/>
    </source>
</evidence>
<evidence type="ECO:0000256" key="3">
    <source>
        <dbReference type="ARBA" id="ARBA00022737"/>
    </source>
</evidence>
<evidence type="ECO:0000313" key="13">
    <source>
        <dbReference type="Proteomes" id="UP001231189"/>
    </source>
</evidence>
<evidence type="ECO:0000259" key="10">
    <source>
        <dbReference type="Pfam" id="PF23559"/>
    </source>
</evidence>
<dbReference type="Pfam" id="PF23598">
    <property type="entry name" value="LRR_14"/>
    <property type="match status" value="3"/>
</dbReference>
<name>A0AAD8RJ03_LOLMU</name>
<reference evidence="12" key="1">
    <citation type="submission" date="2023-07" db="EMBL/GenBank/DDBJ databases">
        <title>A chromosome-level genome assembly of Lolium multiflorum.</title>
        <authorList>
            <person name="Chen Y."/>
            <person name="Copetti D."/>
            <person name="Kolliker R."/>
            <person name="Studer B."/>
        </authorList>
    </citation>
    <scope>NUCLEOTIDE SEQUENCE</scope>
    <source>
        <strain evidence="12">02402/16</strain>
        <tissue evidence="12">Leaf</tissue>
    </source>
</reference>
<dbReference type="InterPro" id="IPR032675">
    <property type="entry name" value="LRR_dom_sf"/>
</dbReference>
<dbReference type="InterPro" id="IPR050715">
    <property type="entry name" value="LRR-SigEffector_domain"/>
</dbReference>
<dbReference type="SUPFAM" id="SSF52047">
    <property type="entry name" value="RNI-like"/>
    <property type="match status" value="1"/>
</dbReference>
<keyword evidence="2" id="KW-0433">Leucine-rich repeat</keyword>
<dbReference type="InterPro" id="IPR002182">
    <property type="entry name" value="NB-ARC"/>
</dbReference>
<dbReference type="EMBL" id="JAUUTY010000005">
    <property type="protein sequence ID" value="KAK1626048.1"/>
    <property type="molecule type" value="Genomic_DNA"/>
</dbReference>
<accession>A0AAD8RJ03</accession>
<evidence type="ECO:0000259" key="9">
    <source>
        <dbReference type="Pfam" id="PF18052"/>
    </source>
</evidence>
<protein>
    <submittedName>
        <fullName evidence="12">Uncharacterized protein</fullName>
    </submittedName>
</protein>
<dbReference type="PRINTS" id="PR00364">
    <property type="entry name" value="DISEASERSIST"/>
</dbReference>
<feature type="domain" description="Disease resistance N-terminal" evidence="9">
    <location>
        <begin position="32"/>
        <end position="117"/>
    </location>
</feature>
<evidence type="ECO:0000259" key="8">
    <source>
        <dbReference type="Pfam" id="PF00931"/>
    </source>
</evidence>
<keyword evidence="6" id="KW-0175">Coiled coil</keyword>
<dbReference type="InterPro" id="IPR055414">
    <property type="entry name" value="LRR_R13L4/SHOC2-like"/>
</dbReference>
<dbReference type="InterPro" id="IPR003591">
    <property type="entry name" value="Leu-rich_rpt_typical-subtyp"/>
</dbReference>
<dbReference type="Gene3D" id="1.20.5.4130">
    <property type="match status" value="1"/>
</dbReference>
<proteinExistence type="inferred from homology"/>
<evidence type="ECO:0000259" key="11">
    <source>
        <dbReference type="Pfam" id="PF23598"/>
    </source>
</evidence>
<feature type="domain" description="Disease resistance R13L4/SHOC-2-like LRR" evidence="11">
    <location>
        <begin position="543"/>
        <end position="627"/>
    </location>
</feature>
<dbReference type="GO" id="GO:0006952">
    <property type="term" value="P:defense response"/>
    <property type="evidence" value="ECO:0007669"/>
    <property type="project" value="UniProtKB-KW"/>
</dbReference>
<feature type="domain" description="NB-ARC" evidence="8">
    <location>
        <begin position="211"/>
        <end position="295"/>
    </location>
</feature>
<organism evidence="12 13">
    <name type="scientific">Lolium multiflorum</name>
    <name type="common">Italian ryegrass</name>
    <name type="synonym">Lolium perenne subsp. multiflorum</name>
    <dbReference type="NCBI Taxonomy" id="4521"/>
    <lineage>
        <taxon>Eukaryota</taxon>
        <taxon>Viridiplantae</taxon>
        <taxon>Streptophyta</taxon>
        <taxon>Embryophyta</taxon>
        <taxon>Tracheophyta</taxon>
        <taxon>Spermatophyta</taxon>
        <taxon>Magnoliopsida</taxon>
        <taxon>Liliopsida</taxon>
        <taxon>Poales</taxon>
        <taxon>Poaceae</taxon>
        <taxon>BOP clade</taxon>
        <taxon>Pooideae</taxon>
        <taxon>Poodae</taxon>
        <taxon>Poeae</taxon>
        <taxon>Poeae Chloroplast Group 2 (Poeae type)</taxon>
        <taxon>Loliodinae</taxon>
        <taxon>Loliinae</taxon>
        <taxon>Lolium</taxon>
    </lineage>
</organism>
<feature type="domain" description="Disease resistance R13L4/SHOC-2-like LRR" evidence="11">
    <location>
        <begin position="685"/>
        <end position="801"/>
    </location>
</feature>